<evidence type="ECO:0000313" key="4">
    <source>
        <dbReference type="Proteomes" id="UP000008641"/>
    </source>
</evidence>
<evidence type="ECO:0000313" key="3">
    <source>
        <dbReference type="EMBL" id="ADX67075.1"/>
    </source>
</evidence>
<dbReference type="AlphaFoldDB" id="F0NYF5"/>
<protein>
    <submittedName>
        <fullName evidence="3">Heavy metal transport/detoxification protein</fullName>
    </submittedName>
</protein>
<feature type="chain" id="PRO_5003256306" evidence="1">
    <location>
        <begin position="20"/>
        <end position="118"/>
    </location>
</feature>
<accession>F0NYF5</accession>
<dbReference type="Proteomes" id="UP000008641">
    <property type="component" value="Chromosome"/>
</dbReference>
<keyword evidence="4" id="KW-1185">Reference proteome</keyword>
<sequence length="118" mass="13219">MKKVLSIFLFFGLFFAVQAQNKGNKNAKHEVLVEGVCGMCKQRIEKAAYGVKGVKMATWDPATKELSLILNERITDLDKVEHAIAAVGHDTEHVKADDEVYHSIDSCCQYRDPDLEAH</sequence>
<feature type="domain" description="HMA" evidence="2">
    <location>
        <begin position="26"/>
        <end position="92"/>
    </location>
</feature>
<dbReference type="Gene3D" id="3.30.70.100">
    <property type="match status" value="1"/>
</dbReference>
<dbReference type="KEGG" id="wvi:Weevi_0355"/>
<dbReference type="HOGENOM" id="CLU_134973_0_1_10"/>
<dbReference type="InterPro" id="IPR006121">
    <property type="entry name" value="HMA_dom"/>
</dbReference>
<reference evidence="4" key="2">
    <citation type="journal article" date="2011" name="Stand. Genomic Sci.">
        <title>Complete genome sequence of Weeksella virosa type strain (9751T).</title>
        <authorList>
            <person name="Lang E."/>
            <person name="Teshima H."/>
            <person name="Lucas S."/>
            <person name="Lapidus A."/>
            <person name="Hammon N."/>
            <person name="Deshpande S."/>
            <person name="Nolan M."/>
            <person name="Cheng J."/>
            <person name="Pitluck S."/>
            <person name="Liolios K."/>
            <person name="Pagani I."/>
            <person name="Mikhailova N."/>
            <person name="Ivanova N."/>
            <person name="Mavromatis K."/>
            <person name="Pati A."/>
            <person name="Tapia R."/>
            <person name="Han C."/>
            <person name="Goodwin L."/>
            <person name="Chen A."/>
            <person name="Palaniappan K."/>
            <person name="Land M."/>
            <person name="Hauser L."/>
            <person name="Chang Y."/>
            <person name="Jeffries C."/>
            <person name="Brambilla E."/>
            <person name="Kopitz M."/>
            <person name="Rohde M."/>
            <person name="Goker M."/>
            <person name="Tindall B."/>
            <person name="Detter J."/>
            <person name="Woyke T."/>
            <person name="Bristow J."/>
            <person name="Eisen J."/>
            <person name="Markowitz V."/>
            <person name="Hugenholtz P."/>
            <person name="Klenk H."/>
            <person name="Kyrpides N."/>
        </authorList>
    </citation>
    <scope>NUCLEOTIDE SEQUENCE [LARGE SCALE GENOMIC DNA]</scope>
    <source>
        <strain evidence="4">ATCC 43766 / DSM 16922 / JCM 21250 / NBRC 16016 / NCTC 11634 / CL345/78</strain>
    </source>
</reference>
<dbReference type="SUPFAM" id="SSF55008">
    <property type="entry name" value="HMA, heavy metal-associated domain"/>
    <property type="match status" value="1"/>
</dbReference>
<feature type="signal peptide" evidence="1">
    <location>
        <begin position="1"/>
        <end position="19"/>
    </location>
</feature>
<gene>
    <name evidence="3" type="ordered locus">Weevi_0355</name>
</gene>
<dbReference type="STRING" id="865938.Weevi_0355"/>
<evidence type="ECO:0000256" key="1">
    <source>
        <dbReference type="SAM" id="SignalP"/>
    </source>
</evidence>
<evidence type="ECO:0000259" key="2">
    <source>
        <dbReference type="PROSITE" id="PS50846"/>
    </source>
</evidence>
<dbReference type="OrthoDB" id="5513217at2"/>
<name>F0NYF5_WEEVC</name>
<dbReference type="EMBL" id="CP002455">
    <property type="protein sequence ID" value="ADX67075.1"/>
    <property type="molecule type" value="Genomic_DNA"/>
</dbReference>
<dbReference type="eggNOG" id="COG2608">
    <property type="taxonomic scope" value="Bacteria"/>
</dbReference>
<dbReference type="InterPro" id="IPR036163">
    <property type="entry name" value="HMA_dom_sf"/>
</dbReference>
<dbReference type="GO" id="GO:0046872">
    <property type="term" value="F:metal ion binding"/>
    <property type="evidence" value="ECO:0007669"/>
    <property type="project" value="InterPro"/>
</dbReference>
<keyword evidence="1" id="KW-0732">Signal</keyword>
<organism evidence="3 4">
    <name type="scientific">Weeksella virosa (strain ATCC 43766 / DSM 16922 / JCM 21250 / CCUG 30538 / CDC 9751 / IAM 14551 / NBRC 16016 / NCTC 11634 / CL345/78)</name>
    <dbReference type="NCBI Taxonomy" id="865938"/>
    <lineage>
        <taxon>Bacteria</taxon>
        <taxon>Pseudomonadati</taxon>
        <taxon>Bacteroidota</taxon>
        <taxon>Flavobacteriia</taxon>
        <taxon>Flavobacteriales</taxon>
        <taxon>Weeksellaceae</taxon>
        <taxon>Weeksella</taxon>
    </lineage>
</organism>
<dbReference type="Pfam" id="PF00403">
    <property type="entry name" value="HMA"/>
    <property type="match status" value="1"/>
</dbReference>
<proteinExistence type="predicted"/>
<dbReference type="PROSITE" id="PS50846">
    <property type="entry name" value="HMA_2"/>
    <property type="match status" value="1"/>
</dbReference>
<dbReference type="CDD" id="cd00371">
    <property type="entry name" value="HMA"/>
    <property type="match status" value="1"/>
</dbReference>
<reference evidence="3 4" key="1">
    <citation type="journal article" date="2011" name="Stand. Genomic Sci.">
        <title>Complete genome sequence of Weeksella virosa type strain (9751).</title>
        <authorList>
            <person name="Lang E."/>
            <person name="Teshima H."/>
            <person name="Lucas S."/>
            <person name="Lapidus A."/>
            <person name="Hammon N."/>
            <person name="Deshpande S."/>
            <person name="Nolan M."/>
            <person name="Cheng J.F."/>
            <person name="Pitluck S."/>
            <person name="Liolios K."/>
            <person name="Pagani I."/>
            <person name="Mikhailova N."/>
            <person name="Ivanova N."/>
            <person name="Mavromatis K."/>
            <person name="Pati A."/>
            <person name="Tapia R."/>
            <person name="Han C."/>
            <person name="Goodwin L."/>
            <person name="Chen A."/>
            <person name="Palaniappan K."/>
            <person name="Land M."/>
            <person name="Hauser L."/>
            <person name="Chang Y.J."/>
            <person name="Jeffries C.D."/>
            <person name="Brambilla E.M."/>
            <person name="Kopitz M."/>
            <person name="Rohde M."/>
            <person name="Goker M."/>
            <person name="Tindall B.J."/>
            <person name="Detter J.C."/>
            <person name="Woyke T."/>
            <person name="Bristow J."/>
            <person name="Eisen J.A."/>
            <person name="Markowitz V."/>
            <person name="Hugenholtz P."/>
            <person name="Klenk H.P."/>
            <person name="Kyrpides N.C."/>
        </authorList>
    </citation>
    <scope>NUCLEOTIDE SEQUENCE [LARGE SCALE GENOMIC DNA]</scope>
    <source>
        <strain evidence="4">ATCC 43766 / DSM 16922 / JCM 21250 / NBRC 16016 / NCTC 11634 / CL345/78</strain>
    </source>
</reference>
<dbReference type="RefSeq" id="WP_013597467.1">
    <property type="nucleotide sequence ID" value="NC_015144.1"/>
</dbReference>